<dbReference type="STRING" id="1249101.BST21_15540"/>
<accession>A0A1X0BTA0</accession>
<dbReference type="InterPro" id="IPR023393">
    <property type="entry name" value="START-like_dom_sf"/>
</dbReference>
<dbReference type="InterPro" id="IPR019587">
    <property type="entry name" value="Polyketide_cyclase/dehydratase"/>
</dbReference>
<dbReference type="SUPFAM" id="SSF55961">
    <property type="entry name" value="Bet v1-like"/>
    <property type="match status" value="1"/>
</dbReference>
<organism evidence="1 2">
    <name type="scientific">Mycolicibacterium celeriflavum</name>
    <name type="common">Mycobacterium celeriflavum</name>
    <dbReference type="NCBI Taxonomy" id="1249101"/>
    <lineage>
        <taxon>Bacteria</taxon>
        <taxon>Bacillati</taxon>
        <taxon>Actinomycetota</taxon>
        <taxon>Actinomycetes</taxon>
        <taxon>Mycobacteriales</taxon>
        <taxon>Mycobacteriaceae</taxon>
        <taxon>Mycolicibacterium</taxon>
    </lineage>
</organism>
<proteinExistence type="predicted"/>
<dbReference type="Pfam" id="PF10604">
    <property type="entry name" value="Polyketide_cyc2"/>
    <property type="match status" value="1"/>
</dbReference>
<dbReference type="Proteomes" id="UP000466431">
    <property type="component" value="Chromosome"/>
</dbReference>
<dbReference type="CDD" id="cd07812">
    <property type="entry name" value="SRPBCC"/>
    <property type="match status" value="1"/>
</dbReference>
<evidence type="ECO:0000313" key="2">
    <source>
        <dbReference type="Proteomes" id="UP000466431"/>
    </source>
</evidence>
<reference evidence="1 2" key="1">
    <citation type="journal article" date="2019" name="Emerg. Microbes Infect.">
        <title>Comprehensive subspecies identification of 175 nontuberculous mycobacteria species based on 7547 genomic profiles.</title>
        <authorList>
            <person name="Matsumoto Y."/>
            <person name="Kinjo T."/>
            <person name="Motooka D."/>
            <person name="Nabeya D."/>
            <person name="Jung N."/>
            <person name="Uechi K."/>
            <person name="Horii T."/>
            <person name="Iida T."/>
            <person name="Fujita J."/>
            <person name="Nakamura S."/>
        </authorList>
    </citation>
    <scope>NUCLEOTIDE SEQUENCE [LARGE SCALE GENOMIC DNA]</scope>
    <source>
        <strain evidence="1 2">JCM 18439</strain>
    </source>
</reference>
<dbReference type="RefSeq" id="WP_083004212.1">
    <property type="nucleotide sequence ID" value="NZ_AP022591.1"/>
</dbReference>
<dbReference type="AlphaFoldDB" id="A0A1X0BTA0"/>
<gene>
    <name evidence="1" type="ORF">MCEL_08530</name>
</gene>
<dbReference type="Gene3D" id="3.30.530.20">
    <property type="match status" value="1"/>
</dbReference>
<dbReference type="OrthoDB" id="9787428at2"/>
<dbReference type="EMBL" id="AP022591">
    <property type="protein sequence ID" value="BBY42558.1"/>
    <property type="molecule type" value="Genomic_DNA"/>
</dbReference>
<protein>
    <submittedName>
        <fullName evidence="1">Uncharacterized protein</fullName>
    </submittedName>
</protein>
<sequence>MRVQRRCVIDADRERVWKVVSDPGCYPEFMSSLERWETLTDDPAGRGARYTVHWKVGSVPIGGTVEVVEFDPPRELSWIGITGVSQRGRFRLRETEDGRTTVIFRLSYESAGNLLGLIADRVAARQVGRNMGKTLASLQQLVEA</sequence>
<evidence type="ECO:0000313" key="1">
    <source>
        <dbReference type="EMBL" id="BBY42558.1"/>
    </source>
</evidence>
<dbReference type="KEGG" id="mcee:MCEL_08530"/>
<keyword evidence="2" id="KW-1185">Reference proteome</keyword>
<name>A0A1X0BTA0_MYCCF</name>